<keyword evidence="1" id="KW-0812">Transmembrane</keyword>
<evidence type="ECO:0008006" key="4">
    <source>
        <dbReference type="Google" id="ProtNLM"/>
    </source>
</evidence>
<dbReference type="InterPro" id="IPR008473">
    <property type="entry name" value="Phage_holin_3_7"/>
</dbReference>
<dbReference type="EMBL" id="DPVE01000112">
    <property type="protein sequence ID" value="HCK29807.1"/>
    <property type="molecule type" value="Genomic_DNA"/>
</dbReference>
<protein>
    <recommendedName>
        <fullName evidence="4">Phage holin family protein</fullName>
    </recommendedName>
</protein>
<keyword evidence="1" id="KW-0472">Membrane</keyword>
<keyword evidence="1" id="KW-1133">Transmembrane helix</keyword>
<feature type="transmembrane region" description="Helical" evidence="1">
    <location>
        <begin position="35"/>
        <end position="53"/>
    </location>
</feature>
<feature type="transmembrane region" description="Helical" evidence="1">
    <location>
        <begin position="59"/>
        <end position="75"/>
    </location>
</feature>
<organism evidence="2 3">
    <name type="scientific">Acinetobacter ursingii</name>
    <dbReference type="NCBI Taxonomy" id="108980"/>
    <lineage>
        <taxon>Bacteria</taxon>
        <taxon>Pseudomonadati</taxon>
        <taxon>Pseudomonadota</taxon>
        <taxon>Gammaproteobacteria</taxon>
        <taxon>Moraxellales</taxon>
        <taxon>Moraxellaceae</taxon>
        <taxon>Acinetobacter</taxon>
    </lineage>
</organism>
<reference evidence="2 3" key="1">
    <citation type="journal article" date="2018" name="Nat. Biotechnol.">
        <title>A standardized bacterial taxonomy based on genome phylogeny substantially revises the tree of life.</title>
        <authorList>
            <person name="Parks D.H."/>
            <person name="Chuvochina M."/>
            <person name="Waite D.W."/>
            <person name="Rinke C."/>
            <person name="Skarshewski A."/>
            <person name="Chaumeil P.A."/>
            <person name="Hugenholtz P."/>
        </authorList>
    </citation>
    <scope>NUCLEOTIDE SEQUENCE [LARGE SCALE GENOMIC DNA]</scope>
    <source>
        <strain evidence="2">UBA9669</strain>
    </source>
</reference>
<feature type="transmembrane region" description="Helical" evidence="1">
    <location>
        <begin position="6"/>
        <end position="23"/>
    </location>
</feature>
<evidence type="ECO:0000256" key="1">
    <source>
        <dbReference type="SAM" id="Phobius"/>
    </source>
</evidence>
<comment type="caution">
    <text evidence="2">The sequence shown here is derived from an EMBL/GenBank/DDBJ whole genome shotgun (WGS) entry which is preliminary data.</text>
</comment>
<evidence type="ECO:0000313" key="3">
    <source>
        <dbReference type="Proteomes" id="UP000263596"/>
    </source>
</evidence>
<accession>A0A3D2SK19</accession>
<dbReference type="AlphaFoldDB" id="A0A3D2SK19"/>
<proteinExistence type="predicted"/>
<dbReference type="Proteomes" id="UP000263596">
    <property type="component" value="Unassembled WGS sequence"/>
</dbReference>
<name>A0A3D2SK19_9GAMM</name>
<dbReference type="Pfam" id="PF05449">
    <property type="entry name" value="Phage_holin_3_7"/>
    <property type="match status" value="1"/>
</dbReference>
<evidence type="ECO:0000313" key="2">
    <source>
        <dbReference type="EMBL" id="HCK29807.1"/>
    </source>
</evidence>
<dbReference type="RefSeq" id="WP_125269635.1">
    <property type="nucleotide sequence ID" value="NZ_BKFK01000004.1"/>
</dbReference>
<sequence length="89" mass="10219">MIEFAFQVIALLAYLFCGIRIVCFNHNGNYNRKYAWFATLLIASFLGQSVHIIFFKDPVTLWDAIFALVLALLIYRSQGNVAKLIWSKS</sequence>
<gene>
    <name evidence="2" type="ORF">DHW29_06195</name>
</gene>